<dbReference type="SUPFAM" id="SSF49452">
    <property type="entry name" value="Starch-binding domain-like"/>
    <property type="match status" value="1"/>
</dbReference>
<gene>
    <name evidence="2" type="ORF">SAMN06265222_10318</name>
</gene>
<reference evidence="2 3" key="1">
    <citation type="submission" date="2017-05" db="EMBL/GenBank/DDBJ databases">
        <authorList>
            <person name="Varghese N."/>
            <person name="Submissions S."/>
        </authorList>
    </citation>
    <scope>NUCLEOTIDE SEQUENCE [LARGE SCALE GENOMIC DNA]</scope>
    <source>
        <strain evidence="2 3">DSM 25457</strain>
    </source>
</reference>
<comment type="caution">
    <text evidence="2">The sequence shown here is derived from an EMBL/GenBank/DDBJ whole genome shotgun (WGS) entry which is preliminary data.</text>
</comment>
<accession>A0ABY1PVJ2</accession>
<keyword evidence="1" id="KW-0732">Signal</keyword>
<proteinExistence type="predicted"/>
<dbReference type="Gene3D" id="2.60.40.1120">
    <property type="entry name" value="Carboxypeptidase-like, regulatory domain"/>
    <property type="match status" value="1"/>
</dbReference>
<organism evidence="2 3">
    <name type="scientific">Neorhodopirellula lusitana</name>
    <dbReference type="NCBI Taxonomy" id="445327"/>
    <lineage>
        <taxon>Bacteria</taxon>
        <taxon>Pseudomonadati</taxon>
        <taxon>Planctomycetota</taxon>
        <taxon>Planctomycetia</taxon>
        <taxon>Pirellulales</taxon>
        <taxon>Pirellulaceae</taxon>
        <taxon>Neorhodopirellula</taxon>
    </lineage>
</organism>
<evidence type="ECO:0000313" key="3">
    <source>
        <dbReference type="Proteomes" id="UP001158067"/>
    </source>
</evidence>
<dbReference type="SUPFAM" id="SSF117074">
    <property type="entry name" value="Hypothetical protein PA1324"/>
    <property type="match status" value="1"/>
</dbReference>
<dbReference type="InterPro" id="IPR013784">
    <property type="entry name" value="Carb-bd-like_fold"/>
</dbReference>
<name>A0ABY1PVJ2_9BACT</name>
<dbReference type="EMBL" id="FXUG01000003">
    <property type="protein sequence ID" value="SMP49989.1"/>
    <property type="molecule type" value="Genomic_DNA"/>
</dbReference>
<keyword evidence="3" id="KW-1185">Reference proteome</keyword>
<feature type="signal peptide" evidence="1">
    <location>
        <begin position="1"/>
        <end position="20"/>
    </location>
</feature>
<protein>
    <submittedName>
        <fullName evidence="2">Carboxypeptidase regulatory-like domain-containing protein</fullName>
    </submittedName>
</protein>
<sequence length="414" mass="41824">MKLWLAAAAVIAMSINTASAQSSALKVTDHLTVPQWVNPATPGELRGRVILPSTDGSSRPIANAKVVMSDQEGMSLTATADEAGNFLMKGVEPGLYALTARADGAFACCAMHVVDQDMASADVLPREVEVAAAAIDYTIVKSSILRYLPPFSKDQPYSMQGADLASISSQVVGDNLFRVKQTAGGLKGRILVAGAQGKQLGDAGLLNIFLVAKGDVVDRVVSNGDGSFEFANVSPGEYSILALGQAGLGMAGFELVDEAVAEANSSNARVGLDGRTLVGNYDPCCCCETFSMQIAPLPLAISACEVITTEEVIASEEIPMEEGFVNQDGVMLDEFGNPIATDQFGNPIGSGGAAGGAPVGGGYSGGGGGFSGGGGGGFGGGLGGLAGLAALAAIGSDDDSNILDTPVPASPARP</sequence>
<feature type="chain" id="PRO_5047546974" evidence="1">
    <location>
        <begin position="21"/>
        <end position="414"/>
    </location>
</feature>
<dbReference type="RefSeq" id="WP_283431834.1">
    <property type="nucleotide sequence ID" value="NZ_FXUG01000003.1"/>
</dbReference>
<evidence type="ECO:0000256" key="1">
    <source>
        <dbReference type="SAM" id="SignalP"/>
    </source>
</evidence>
<evidence type="ECO:0000313" key="2">
    <source>
        <dbReference type="EMBL" id="SMP49989.1"/>
    </source>
</evidence>
<dbReference type="Proteomes" id="UP001158067">
    <property type="component" value="Unassembled WGS sequence"/>
</dbReference>
<dbReference type="Pfam" id="PF13620">
    <property type="entry name" value="CarboxypepD_reg"/>
    <property type="match status" value="1"/>
</dbReference>